<dbReference type="GO" id="GO:0005198">
    <property type="term" value="F:structural molecule activity"/>
    <property type="evidence" value="ECO:0007669"/>
    <property type="project" value="EnsemblFungi"/>
</dbReference>
<dbReference type="GO" id="GO:0043328">
    <property type="term" value="P:protein transport to vacuole involved in ubiquitin-dependent protein catabolic process via the multivesicular body sorting pathway"/>
    <property type="evidence" value="ECO:0007669"/>
    <property type="project" value="TreeGrafter"/>
</dbReference>
<dbReference type="FunCoup" id="G8ZRT4">
    <property type="interactions" value="863"/>
</dbReference>
<keyword evidence="5" id="KW-1185">Reference proteome</keyword>
<dbReference type="Pfam" id="PF05871">
    <property type="entry name" value="ESCRT-II"/>
    <property type="match status" value="1"/>
</dbReference>
<accession>G8ZRT4</accession>
<dbReference type="GO" id="GO:0000814">
    <property type="term" value="C:ESCRT II complex"/>
    <property type="evidence" value="ECO:0007669"/>
    <property type="project" value="EnsemblFungi"/>
</dbReference>
<dbReference type="GeneID" id="11500561"/>
<dbReference type="Gene3D" id="1.10.10.10">
    <property type="entry name" value="Winged helix-like DNA-binding domain superfamily/Winged helix DNA-binding domain"/>
    <property type="match status" value="1"/>
</dbReference>
<evidence type="ECO:0000256" key="2">
    <source>
        <dbReference type="ARBA" id="ARBA00022448"/>
    </source>
</evidence>
<evidence type="ECO:0000313" key="5">
    <source>
        <dbReference type="Proteomes" id="UP000005627"/>
    </source>
</evidence>
<comment type="similarity">
    <text evidence="1">Belongs to the VPS25 family.</text>
</comment>
<dbReference type="PANTHER" id="PTHR13149:SF0">
    <property type="entry name" value="VACUOLAR PROTEIN-SORTING-ASSOCIATED PROTEIN 25"/>
    <property type="match status" value="1"/>
</dbReference>
<protein>
    <recommendedName>
        <fullName evidence="6">ESCRT-II complex subunit VPS25</fullName>
    </recommendedName>
</protein>
<dbReference type="GO" id="GO:0000122">
    <property type="term" value="P:negative regulation of transcription by RNA polymerase II"/>
    <property type="evidence" value="ECO:0007669"/>
    <property type="project" value="EnsemblFungi"/>
</dbReference>
<dbReference type="SUPFAM" id="SSF46785">
    <property type="entry name" value="Winged helix' DNA-binding domain"/>
    <property type="match status" value="2"/>
</dbReference>
<proteinExistence type="inferred from homology"/>
<dbReference type="GO" id="GO:1904669">
    <property type="term" value="P:ATP export"/>
    <property type="evidence" value="ECO:0007669"/>
    <property type="project" value="EnsemblFungi"/>
</dbReference>
<dbReference type="InParanoid" id="G8ZRT4"/>
<dbReference type="OrthoDB" id="245150at2759"/>
<dbReference type="HOGENOM" id="CLU_087657_1_1_1"/>
<evidence type="ECO:0000256" key="3">
    <source>
        <dbReference type="ARBA" id="ARBA00022927"/>
    </source>
</evidence>
<dbReference type="RefSeq" id="XP_003680437.1">
    <property type="nucleotide sequence ID" value="XM_003680389.1"/>
</dbReference>
<evidence type="ECO:0000256" key="1">
    <source>
        <dbReference type="ARBA" id="ARBA00009674"/>
    </source>
</evidence>
<dbReference type="GO" id="GO:0006623">
    <property type="term" value="P:protein targeting to vacuole"/>
    <property type="evidence" value="ECO:0007669"/>
    <property type="project" value="EnsemblFungi"/>
</dbReference>
<dbReference type="KEGG" id="tdl:TDEL_0C03370"/>
<dbReference type="eggNOG" id="KOG4068">
    <property type="taxonomic scope" value="Eukaryota"/>
</dbReference>
<dbReference type="InterPro" id="IPR036390">
    <property type="entry name" value="WH_DNA-bd_sf"/>
</dbReference>
<dbReference type="EMBL" id="HE616744">
    <property type="protein sequence ID" value="CCE91226.1"/>
    <property type="molecule type" value="Genomic_DNA"/>
</dbReference>
<sequence>MTDPSTVLPAIYSFPPLYTRQPNAIIRRQQIASWIDLVLAYCKSQNFWCMTLEGVPVDEYNKSRISIFINSEIQRSVPQVFVEEIWSKMCEEGKAMGTETGRKDSSQYYVLWRTLDSWASLVLQWFENSGKLNQVVTIYELAQGDETADWEFHGMPEPLLAHCIKPLCQRNRATLIKDERGKPVATKVV</sequence>
<dbReference type="InterPro" id="IPR014041">
    <property type="entry name" value="ESCRT-II_cplx_Vps25-sub_N"/>
</dbReference>
<keyword evidence="3" id="KW-0653">Protein transport</keyword>
<dbReference type="InterPro" id="IPR008570">
    <property type="entry name" value="ESCRT-II_cplx_Vps25-sub"/>
</dbReference>
<dbReference type="PANTHER" id="PTHR13149">
    <property type="entry name" value="VACUOLAR PROTEIN SORTING-ASSOCIATED PROTEIN VPS25"/>
    <property type="match status" value="1"/>
</dbReference>
<gene>
    <name evidence="4" type="primary">TDEL0C03370</name>
    <name evidence="4" type="ORF">TDEL_0C03370</name>
</gene>
<organism evidence="4 5">
    <name type="scientific">Torulaspora delbrueckii</name>
    <name type="common">Yeast</name>
    <name type="synonym">Candida colliculosa</name>
    <dbReference type="NCBI Taxonomy" id="4950"/>
    <lineage>
        <taxon>Eukaryota</taxon>
        <taxon>Fungi</taxon>
        <taxon>Dikarya</taxon>
        <taxon>Ascomycota</taxon>
        <taxon>Saccharomycotina</taxon>
        <taxon>Saccharomycetes</taxon>
        <taxon>Saccharomycetales</taxon>
        <taxon>Saccharomycetaceae</taxon>
        <taxon>Torulaspora</taxon>
    </lineage>
</organism>
<dbReference type="InterPro" id="IPR036388">
    <property type="entry name" value="WH-like_DNA-bd_sf"/>
</dbReference>
<keyword evidence="2" id="KW-0813">Transport</keyword>
<dbReference type="Proteomes" id="UP000005627">
    <property type="component" value="Chromosome 3"/>
</dbReference>
<dbReference type="Gene3D" id="1.10.10.570">
    <property type="entry name" value="Winged helix' DNA-binding domain. Chain C. Domain 1"/>
    <property type="match status" value="1"/>
</dbReference>
<name>G8ZRT4_TORDE</name>
<reference evidence="4 5" key="1">
    <citation type="journal article" date="2011" name="Proc. Natl. Acad. Sci. U.S.A.">
        <title>Evolutionary erosion of yeast sex chromosomes by mating-type switching accidents.</title>
        <authorList>
            <person name="Gordon J.L."/>
            <person name="Armisen D."/>
            <person name="Proux-Wera E."/>
            <person name="Oheigeartaigh S.S."/>
            <person name="Byrne K.P."/>
            <person name="Wolfe K.H."/>
        </authorList>
    </citation>
    <scope>NUCLEOTIDE SEQUENCE [LARGE SCALE GENOMIC DNA]</scope>
    <source>
        <strain evidence="5">ATCC 10662 / CBS 1146 / NBRC 0425 / NCYC 2629 / NRRL Y-866</strain>
    </source>
</reference>
<dbReference type="STRING" id="1076872.G8ZRT4"/>
<evidence type="ECO:0008006" key="6">
    <source>
        <dbReference type="Google" id="ProtNLM"/>
    </source>
</evidence>
<evidence type="ECO:0000313" key="4">
    <source>
        <dbReference type="EMBL" id="CCE91226.1"/>
    </source>
</evidence>
<dbReference type="GO" id="GO:0042803">
    <property type="term" value="F:protein homodimerization activity"/>
    <property type="evidence" value="ECO:0007669"/>
    <property type="project" value="TreeGrafter"/>
</dbReference>
<dbReference type="AlphaFoldDB" id="G8ZRT4"/>